<proteinExistence type="predicted"/>
<sequence length="274" mass="31862">MPRPCNVFQATGNIFELVQDIITTKKNASPPWWQCFSTNQNHFQTLPRYHWEHLLINFTEDRTINVASIVKNAPPPYDHIFQQTRTIFEFIKDVNRTVITRFYYSHIMKNAPPNGDRVFQPTEIIFELVQDVIGTNLLNKFHEDQTIIVVSRVLIRKNVAPPDFIWTNLLTKLDDDLTINEASRKNAPPNGGHVFEPTVIIFKIIQYIIRTNLLTKFHEDRTINVASRVLTRKNAPPPWRPCFSCNRDHVSTRPIHPLDKCSDDFMKIGNKCGL</sequence>
<keyword evidence="2" id="KW-1185">Reference proteome</keyword>
<gene>
    <name evidence="1" type="ORF">DPMN_032291</name>
</gene>
<evidence type="ECO:0000313" key="1">
    <source>
        <dbReference type="EMBL" id="KAH3869131.1"/>
    </source>
</evidence>
<reference evidence="1" key="1">
    <citation type="journal article" date="2019" name="bioRxiv">
        <title>The Genome of the Zebra Mussel, Dreissena polymorpha: A Resource for Invasive Species Research.</title>
        <authorList>
            <person name="McCartney M.A."/>
            <person name="Auch B."/>
            <person name="Kono T."/>
            <person name="Mallez S."/>
            <person name="Zhang Y."/>
            <person name="Obille A."/>
            <person name="Becker A."/>
            <person name="Abrahante J.E."/>
            <person name="Garbe J."/>
            <person name="Badalamenti J.P."/>
            <person name="Herman A."/>
            <person name="Mangelson H."/>
            <person name="Liachko I."/>
            <person name="Sullivan S."/>
            <person name="Sone E.D."/>
            <person name="Koren S."/>
            <person name="Silverstein K.A.T."/>
            <person name="Beckman K.B."/>
            <person name="Gohl D.M."/>
        </authorList>
    </citation>
    <scope>NUCLEOTIDE SEQUENCE</scope>
    <source>
        <strain evidence="1">Duluth1</strain>
        <tissue evidence="1">Whole animal</tissue>
    </source>
</reference>
<reference evidence="1" key="2">
    <citation type="submission" date="2020-11" db="EMBL/GenBank/DDBJ databases">
        <authorList>
            <person name="McCartney M.A."/>
            <person name="Auch B."/>
            <person name="Kono T."/>
            <person name="Mallez S."/>
            <person name="Becker A."/>
            <person name="Gohl D.M."/>
            <person name="Silverstein K.A.T."/>
            <person name="Koren S."/>
            <person name="Bechman K.B."/>
            <person name="Herman A."/>
            <person name="Abrahante J.E."/>
            <person name="Garbe J."/>
        </authorList>
    </citation>
    <scope>NUCLEOTIDE SEQUENCE</scope>
    <source>
        <strain evidence="1">Duluth1</strain>
        <tissue evidence="1">Whole animal</tissue>
    </source>
</reference>
<comment type="caution">
    <text evidence="1">The sequence shown here is derived from an EMBL/GenBank/DDBJ whole genome shotgun (WGS) entry which is preliminary data.</text>
</comment>
<evidence type="ECO:0000313" key="2">
    <source>
        <dbReference type="Proteomes" id="UP000828390"/>
    </source>
</evidence>
<dbReference type="EMBL" id="JAIWYP010000002">
    <property type="protein sequence ID" value="KAH3869131.1"/>
    <property type="molecule type" value="Genomic_DNA"/>
</dbReference>
<dbReference type="AlphaFoldDB" id="A0A9D4RHU2"/>
<protein>
    <submittedName>
        <fullName evidence="1">Uncharacterized protein</fullName>
    </submittedName>
</protein>
<organism evidence="1 2">
    <name type="scientific">Dreissena polymorpha</name>
    <name type="common">Zebra mussel</name>
    <name type="synonym">Mytilus polymorpha</name>
    <dbReference type="NCBI Taxonomy" id="45954"/>
    <lineage>
        <taxon>Eukaryota</taxon>
        <taxon>Metazoa</taxon>
        <taxon>Spiralia</taxon>
        <taxon>Lophotrochozoa</taxon>
        <taxon>Mollusca</taxon>
        <taxon>Bivalvia</taxon>
        <taxon>Autobranchia</taxon>
        <taxon>Heteroconchia</taxon>
        <taxon>Euheterodonta</taxon>
        <taxon>Imparidentia</taxon>
        <taxon>Neoheterodontei</taxon>
        <taxon>Myida</taxon>
        <taxon>Dreissenoidea</taxon>
        <taxon>Dreissenidae</taxon>
        <taxon>Dreissena</taxon>
    </lineage>
</organism>
<accession>A0A9D4RHU2</accession>
<name>A0A9D4RHU2_DREPO</name>
<dbReference type="Proteomes" id="UP000828390">
    <property type="component" value="Unassembled WGS sequence"/>
</dbReference>